<accession>A0A9P4HV34</accession>
<keyword evidence="8" id="KW-1185">Reference proteome</keyword>
<dbReference type="GO" id="GO:0006606">
    <property type="term" value="P:protein import into nucleus"/>
    <property type="evidence" value="ECO:0007669"/>
    <property type="project" value="TreeGrafter"/>
</dbReference>
<dbReference type="Pfam" id="PF24140">
    <property type="entry name" value="TPR_TNPO3_IPO13_3rd"/>
    <property type="match status" value="1"/>
</dbReference>
<dbReference type="InterPro" id="IPR001494">
    <property type="entry name" value="Importin-beta_N"/>
</dbReference>
<dbReference type="PANTHER" id="PTHR12363">
    <property type="entry name" value="TRANSPORTIN 3 AND IMPORTIN 13"/>
    <property type="match status" value="1"/>
</dbReference>
<evidence type="ECO:0000256" key="5">
    <source>
        <dbReference type="ARBA" id="ARBA00023242"/>
    </source>
</evidence>
<evidence type="ECO:0000256" key="4">
    <source>
        <dbReference type="ARBA" id="ARBA00022927"/>
    </source>
</evidence>
<dbReference type="SMART" id="SM00913">
    <property type="entry name" value="IBN_N"/>
    <property type="match status" value="1"/>
</dbReference>
<evidence type="ECO:0000256" key="3">
    <source>
        <dbReference type="ARBA" id="ARBA00022448"/>
    </source>
</evidence>
<dbReference type="InterPro" id="IPR011989">
    <property type="entry name" value="ARM-like"/>
</dbReference>
<dbReference type="SUPFAM" id="SSF48371">
    <property type="entry name" value="ARM repeat"/>
    <property type="match status" value="1"/>
</dbReference>
<dbReference type="PANTHER" id="PTHR12363:SF33">
    <property type="entry name" value="IMPORTIN-13"/>
    <property type="match status" value="1"/>
</dbReference>
<keyword evidence="4" id="KW-0653">Protein transport</keyword>
<comment type="subcellular location">
    <subcellularLocation>
        <location evidence="1">Nucleus</location>
    </subcellularLocation>
</comment>
<dbReference type="InterPro" id="IPR057942">
    <property type="entry name" value="TPR_TNPO3_IPO13_3rd"/>
</dbReference>
<dbReference type="Gene3D" id="1.25.10.10">
    <property type="entry name" value="Leucine-rich Repeat Variant"/>
    <property type="match status" value="1"/>
</dbReference>
<gene>
    <name evidence="7" type="ORF">K490DRAFT_57473</name>
</gene>
<protein>
    <submittedName>
        <fullName evidence="7">ARM repeat-containing protein</fullName>
    </submittedName>
</protein>
<reference evidence="7" key="1">
    <citation type="journal article" date="2020" name="Stud. Mycol.">
        <title>101 Dothideomycetes genomes: a test case for predicting lifestyles and emergence of pathogens.</title>
        <authorList>
            <person name="Haridas S."/>
            <person name="Albert R."/>
            <person name="Binder M."/>
            <person name="Bloem J."/>
            <person name="Labutti K."/>
            <person name="Salamov A."/>
            <person name="Andreopoulos B."/>
            <person name="Baker S."/>
            <person name="Barry K."/>
            <person name="Bills G."/>
            <person name="Bluhm B."/>
            <person name="Cannon C."/>
            <person name="Castanera R."/>
            <person name="Culley D."/>
            <person name="Daum C."/>
            <person name="Ezra D."/>
            <person name="Gonzalez J."/>
            <person name="Henrissat B."/>
            <person name="Kuo A."/>
            <person name="Liang C."/>
            <person name="Lipzen A."/>
            <person name="Lutzoni F."/>
            <person name="Magnuson J."/>
            <person name="Mondo S."/>
            <person name="Nolan M."/>
            <person name="Ohm R."/>
            <person name="Pangilinan J."/>
            <person name="Park H.-J."/>
            <person name="Ramirez L."/>
            <person name="Alfaro M."/>
            <person name="Sun H."/>
            <person name="Tritt A."/>
            <person name="Yoshinaga Y."/>
            <person name="Zwiers L.-H."/>
            <person name="Turgeon B."/>
            <person name="Goodwin S."/>
            <person name="Spatafora J."/>
            <person name="Crous P."/>
            <person name="Grigoriev I."/>
        </authorList>
    </citation>
    <scope>NUCLEOTIDE SEQUENCE</scope>
    <source>
        <strain evidence="7">CBS 121410</strain>
    </source>
</reference>
<dbReference type="OrthoDB" id="2016913at2759"/>
<keyword evidence="3" id="KW-0813">Transport</keyword>
<comment type="caution">
    <text evidence="7">The sequence shown here is derived from an EMBL/GenBank/DDBJ whole genome shotgun (WGS) entry which is preliminary data.</text>
</comment>
<dbReference type="AlphaFoldDB" id="A0A9P4HV34"/>
<sequence>MASSAVVPPTSIAEVEELVKRLYQAGTPAQVQAVEKQLQQLQKSQEGWILADTLLSSSDANVRFFGALTFTVKLKSDWQSLDDGGAHELLLRLITWLVKLVFQGEKDLVVRKLCTTLVQYYLTPKSKWVKCIRHIICSFANGAAVPTEDDSDLAQYPPVETIIGTMHARQLLPVILIAGALIEELSRTAWSTVQQSEHESKIMRNCKDVVILLQRAFSFNGDDAGRVHEEAFDCMTTWALFVTRNQYSEDCMVYKPRLQTLIQPALRCAHEDAEHGVEGLSQLLRRRSELFEREHLGMTAELIVNSQWGQEQLAELMSGESSSEAFVSLALAFASAVRIQMVADASSWPQILSLMHQLVRCPGYAVEDEEASVQALEFWSSYADDTADGPTEKGRADHNKVQLLQAAEGYWAKACVPPKDALSGWDQDTRKAFSGFRTDIADFFENAFAVCDQELLSGFVRLALNSLQQREWLRVEASLFCMVSLAESVAEEDRYDSILAEFLGSSLFTALFEGDIPPRTQRTAVDLLGRYSDFFIRHTKFLVSPLNFLFSALSLPQTANNAARSIASLSSTCRTTLTSELDNFMQAYKAFVNSPTANQTTKPKVMGGIAAIVQALPSKLDQARYLDTLLQHVEAEVKEAYELVANPQYWEQAQQGALTALHCLAAMGKSLQSTDDQKLDRMSRTATTSFQGTAIVDLTAEDHDEGFWNTNAVGVALQQRISQCLDNLMAILSSDGEIIEGICDVFKAGFLEQIPGPFVLPSTAFVSFISRTTIQTPRLPLVLSTTCCFFSAHAPDLTTPHVAPAAHALLMHIATLTSALDSPSNDPEISHSIAEALEILLRHSASFLFQQLPEPALRFLLNFTIACILAPEPLPKRAGCDFWFTFLTTAQKTTAPGTKHLAEQILAAMGPTLARVLIFNVAGGAQRSDLNHVVQALRVLVTAGPQTKGWLGDALMSEDFPAKSVDGKERERFRAMLMAQRGKPATRTTVLNFWATCKGLELVRTKSKDLL</sequence>
<evidence type="ECO:0000313" key="7">
    <source>
        <dbReference type="EMBL" id="KAF2087011.1"/>
    </source>
</evidence>
<dbReference type="GO" id="GO:0005634">
    <property type="term" value="C:nucleus"/>
    <property type="evidence" value="ECO:0007669"/>
    <property type="project" value="UniProtKB-SubCell"/>
</dbReference>
<name>A0A9P4HV34_9PEZI</name>
<feature type="domain" description="Importin N-terminal" evidence="6">
    <location>
        <begin position="34"/>
        <end position="99"/>
    </location>
</feature>
<organism evidence="7 8">
    <name type="scientific">Saccharata proteae CBS 121410</name>
    <dbReference type="NCBI Taxonomy" id="1314787"/>
    <lineage>
        <taxon>Eukaryota</taxon>
        <taxon>Fungi</taxon>
        <taxon>Dikarya</taxon>
        <taxon>Ascomycota</taxon>
        <taxon>Pezizomycotina</taxon>
        <taxon>Dothideomycetes</taxon>
        <taxon>Dothideomycetes incertae sedis</taxon>
        <taxon>Botryosphaeriales</taxon>
        <taxon>Saccharataceae</taxon>
        <taxon>Saccharata</taxon>
    </lineage>
</organism>
<dbReference type="GO" id="GO:0031267">
    <property type="term" value="F:small GTPase binding"/>
    <property type="evidence" value="ECO:0007669"/>
    <property type="project" value="InterPro"/>
</dbReference>
<evidence type="ECO:0000259" key="6">
    <source>
        <dbReference type="SMART" id="SM00913"/>
    </source>
</evidence>
<dbReference type="EMBL" id="ML978722">
    <property type="protein sequence ID" value="KAF2087011.1"/>
    <property type="molecule type" value="Genomic_DNA"/>
</dbReference>
<evidence type="ECO:0000313" key="8">
    <source>
        <dbReference type="Proteomes" id="UP000799776"/>
    </source>
</evidence>
<evidence type="ECO:0000256" key="2">
    <source>
        <dbReference type="ARBA" id="ARBA00007991"/>
    </source>
</evidence>
<comment type="similarity">
    <text evidence="2">Belongs to the importin beta family.</text>
</comment>
<proteinExistence type="inferred from homology"/>
<evidence type="ECO:0000256" key="1">
    <source>
        <dbReference type="ARBA" id="ARBA00004123"/>
    </source>
</evidence>
<keyword evidence="5" id="KW-0539">Nucleus</keyword>
<dbReference type="Pfam" id="PF03810">
    <property type="entry name" value="IBN_N"/>
    <property type="match status" value="1"/>
</dbReference>
<dbReference type="InterPro" id="IPR051345">
    <property type="entry name" value="Importin_beta-like_NTR"/>
</dbReference>
<dbReference type="GO" id="GO:0005737">
    <property type="term" value="C:cytoplasm"/>
    <property type="evidence" value="ECO:0007669"/>
    <property type="project" value="TreeGrafter"/>
</dbReference>
<dbReference type="Proteomes" id="UP000799776">
    <property type="component" value="Unassembled WGS sequence"/>
</dbReference>
<dbReference type="InterPro" id="IPR016024">
    <property type="entry name" value="ARM-type_fold"/>
</dbReference>